<organism evidence="2 3">
    <name type="scientific">Terriglobus roseus</name>
    <dbReference type="NCBI Taxonomy" id="392734"/>
    <lineage>
        <taxon>Bacteria</taxon>
        <taxon>Pseudomonadati</taxon>
        <taxon>Acidobacteriota</taxon>
        <taxon>Terriglobia</taxon>
        <taxon>Terriglobales</taxon>
        <taxon>Acidobacteriaceae</taxon>
        <taxon>Terriglobus</taxon>
    </lineage>
</organism>
<feature type="compositionally biased region" description="Basic and acidic residues" evidence="1">
    <location>
        <begin position="159"/>
        <end position="168"/>
    </location>
</feature>
<dbReference type="Proteomes" id="UP000182409">
    <property type="component" value="Unassembled WGS sequence"/>
</dbReference>
<evidence type="ECO:0000256" key="1">
    <source>
        <dbReference type="SAM" id="MobiDB-lite"/>
    </source>
</evidence>
<dbReference type="EMBL" id="FNSD01000001">
    <property type="protein sequence ID" value="SEB98174.1"/>
    <property type="molecule type" value="Genomic_DNA"/>
</dbReference>
<sequence>MYNKIFSKILDSSVWFESNATRLVWITFLAAMDQDGMCELASPLVVAHRARVSVDEAEAALAILEAPDRYSSDTDHEGRRIERTAGGWLILNAHKYREISTAANKREKTRARVRAYRVRRNAVANSGSGNAAEAVCNAESVTANDVVTTSEAEAETETEEKLPRGKRERKEVHPLFGHVRDLISRYYRNRNQVEAPWGAGEARQLSTLLAEQPQAPREYWNKCILGRSESDVNHAERPRLWIANLPSYRNAVNAYSCATIGEVSMSVAIGSSPHSKVKS</sequence>
<feature type="region of interest" description="Disordered" evidence="1">
    <location>
        <begin position="146"/>
        <end position="168"/>
    </location>
</feature>
<reference evidence="2 3" key="1">
    <citation type="submission" date="2016-10" db="EMBL/GenBank/DDBJ databases">
        <authorList>
            <person name="de Groot N.N."/>
        </authorList>
    </citation>
    <scope>NUCLEOTIDE SEQUENCE [LARGE SCALE GENOMIC DNA]</scope>
    <source>
        <strain evidence="2 3">AB35.6</strain>
    </source>
</reference>
<protein>
    <submittedName>
        <fullName evidence="2">Uncharacterized protein</fullName>
    </submittedName>
</protein>
<evidence type="ECO:0000313" key="3">
    <source>
        <dbReference type="Proteomes" id="UP000182409"/>
    </source>
</evidence>
<name>A0A1H4NSM3_9BACT</name>
<evidence type="ECO:0000313" key="2">
    <source>
        <dbReference type="EMBL" id="SEB98174.1"/>
    </source>
</evidence>
<accession>A0A1H4NSM3</accession>
<proteinExistence type="predicted"/>
<gene>
    <name evidence="2" type="ORF">SAMN05443244_2342</name>
</gene>
<dbReference type="AlphaFoldDB" id="A0A1H4NSM3"/>